<dbReference type="STRING" id="1221996.QY95_02797"/>
<feature type="transmembrane region" description="Helical" evidence="6">
    <location>
        <begin position="46"/>
        <end position="69"/>
    </location>
</feature>
<evidence type="ECO:0000313" key="8">
    <source>
        <dbReference type="Proteomes" id="UP000031563"/>
    </source>
</evidence>
<keyword evidence="3 6" id="KW-0812">Transmembrane</keyword>
<evidence type="ECO:0000256" key="5">
    <source>
        <dbReference type="ARBA" id="ARBA00023136"/>
    </source>
</evidence>
<dbReference type="Proteomes" id="UP000031563">
    <property type="component" value="Unassembled WGS sequence"/>
</dbReference>
<feature type="transmembrane region" description="Helical" evidence="6">
    <location>
        <begin position="75"/>
        <end position="96"/>
    </location>
</feature>
<evidence type="ECO:0000256" key="6">
    <source>
        <dbReference type="SAM" id="Phobius"/>
    </source>
</evidence>
<feature type="transmembrane region" description="Helical" evidence="6">
    <location>
        <begin position="117"/>
        <end position="135"/>
    </location>
</feature>
<reference evidence="7" key="1">
    <citation type="submission" date="2015-02" db="EMBL/GenBank/DDBJ databases">
        <title>Genome Assembly of Bacillaceae bacterium MTCC 8252.</title>
        <authorList>
            <person name="Verma A."/>
            <person name="Khatri I."/>
            <person name="Mual P."/>
            <person name="Subramanian S."/>
            <person name="Krishnamurthi S."/>
        </authorList>
    </citation>
    <scope>NUCLEOTIDE SEQUENCE [LARGE SCALE GENOMIC DNA]</scope>
    <source>
        <strain evidence="7">MTCC 8252</strain>
    </source>
</reference>
<keyword evidence="8" id="KW-1185">Reference proteome</keyword>
<proteinExistence type="predicted"/>
<keyword evidence="4 6" id="KW-1133">Transmembrane helix</keyword>
<evidence type="ECO:0000256" key="4">
    <source>
        <dbReference type="ARBA" id="ARBA00022989"/>
    </source>
</evidence>
<feature type="transmembrane region" description="Helical" evidence="6">
    <location>
        <begin position="147"/>
        <end position="171"/>
    </location>
</feature>
<dbReference type="OrthoDB" id="2936396at2"/>
<accession>A0A0F5HXW1</accession>
<dbReference type="GO" id="GO:0005886">
    <property type="term" value="C:plasma membrane"/>
    <property type="evidence" value="ECO:0007669"/>
    <property type="project" value="UniProtKB-SubCell"/>
</dbReference>
<evidence type="ECO:0000313" key="7">
    <source>
        <dbReference type="EMBL" id="KKB37687.1"/>
    </source>
</evidence>
<dbReference type="InterPro" id="IPR019108">
    <property type="entry name" value="Caa3_assmbl_CtaG-rel"/>
</dbReference>
<evidence type="ECO:0000256" key="3">
    <source>
        <dbReference type="ARBA" id="ARBA00022692"/>
    </source>
</evidence>
<organism evidence="7 8">
    <name type="scientific">Bacillus thermotolerans</name>
    <name type="common">Quasibacillus thermotolerans</name>
    <dbReference type="NCBI Taxonomy" id="1221996"/>
    <lineage>
        <taxon>Bacteria</taxon>
        <taxon>Bacillati</taxon>
        <taxon>Bacillota</taxon>
        <taxon>Bacilli</taxon>
        <taxon>Bacillales</taxon>
        <taxon>Bacillaceae</taxon>
        <taxon>Bacillus</taxon>
    </lineage>
</organism>
<dbReference type="Pfam" id="PF09678">
    <property type="entry name" value="Caa3_CtaG"/>
    <property type="match status" value="1"/>
</dbReference>
<evidence type="ECO:0000256" key="2">
    <source>
        <dbReference type="ARBA" id="ARBA00022475"/>
    </source>
</evidence>
<dbReference type="AlphaFoldDB" id="A0A0F5HXW1"/>
<dbReference type="EMBL" id="JWIR02000051">
    <property type="protein sequence ID" value="KKB37687.1"/>
    <property type="molecule type" value="Genomic_DNA"/>
</dbReference>
<name>A0A0F5HXW1_BACTR</name>
<evidence type="ECO:0000256" key="1">
    <source>
        <dbReference type="ARBA" id="ARBA00004651"/>
    </source>
</evidence>
<keyword evidence="2" id="KW-1003">Cell membrane</keyword>
<gene>
    <name evidence="7" type="ORF">QY95_02797</name>
</gene>
<feature type="transmembrane region" description="Helical" evidence="6">
    <location>
        <begin position="12"/>
        <end position="30"/>
    </location>
</feature>
<comment type="subcellular location">
    <subcellularLocation>
        <location evidence="1">Cell membrane</location>
        <topology evidence="1">Multi-pass membrane protein</topology>
    </subcellularLocation>
</comment>
<feature type="transmembrane region" description="Helical" evidence="6">
    <location>
        <begin position="183"/>
        <end position="210"/>
    </location>
</feature>
<comment type="caution">
    <text evidence="7">The sequence shown here is derived from an EMBL/GenBank/DDBJ whole genome shotgun (WGS) entry which is preliminary data.</text>
</comment>
<protein>
    <submittedName>
        <fullName evidence="7">CtaG protein</fullName>
    </submittedName>
</protein>
<dbReference type="RefSeq" id="WP_040047723.1">
    <property type="nucleotide sequence ID" value="NZ_JWIR02000051.1"/>
</dbReference>
<keyword evidence="5 6" id="KW-0472">Membrane</keyword>
<sequence>MIGNVTSGLNWFQLWGAGYLVCLLLLFWFYKKWIADGRYEMKRIQVFYFTLSLILFYLAVGSPVAVIAAEELFSAHVLELMVVLFISVPLFILGLPKEFLRSFFWSYRMRVMLKFSTHPWVTATIFNVALSVYLVPSVFNWLQQHTLLLGMSQAALLAASFFMWWTIISPLPEMNPLSEPVRVLYVFVASVLLMPIGIFLLIASTPFYTVYAESVQQLLPQLNAVQDQQLAGGLLKVVQLSSYGLALFLLIVKWAKKEEEPDDDYPYYPGQAINGPVKK</sequence>